<dbReference type="GO" id="GO:0000160">
    <property type="term" value="P:phosphorelay signal transduction system"/>
    <property type="evidence" value="ECO:0007669"/>
    <property type="project" value="UniProtKB-KW"/>
</dbReference>
<dbReference type="GO" id="GO:0006355">
    <property type="term" value="P:regulation of DNA-templated transcription"/>
    <property type="evidence" value="ECO:0007669"/>
    <property type="project" value="InterPro"/>
</dbReference>
<dbReference type="Gene3D" id="3.40.50.300">
    <property type="entry name" value="P-loop containing nucleotide triphosphate hydrolases"/>
    <property type="match status" value="1"/>
</dbReference>
<dbReference type="SMART" id="SM00448">
    <property type="entry name" value="REC"/>
    <property type="match status" value="1"/>
</dbReference>
<dbReference type="GO" id="GO:0003677">
    <property type="term" value="F:DNA binding"/>
    <property type="evidence" value="ECO:0007669"/>
    <property type="project" value="UniProtKB-KW"/>
</dbReference>
<dbReference type="Gene3D" id="3.40.50.2300">
    <property type="match status" value="1"/>
</dbReference>
<evidence type="ECO:0000259" key="10">
    <source>
        <dbReference type="PROSITE" id="PS50110"/>
    </source>
</evidence>
<dbReference type="PROSITE" id="PS00688">
    <property type="entry name" value="SIGMA54_INTERACT_3"/>
    <property type="match status" value="1"/>
</dbReference>
<dbReference type="eggNOG" id="COG2204">
    <property type="taxonomic scope" value="Bacteria"/>
</dbReference>
<dbReference type="SMART" id="SM00382">
    <property type="entry name" value="AAA"/>
    <property type="match status" value="1"/>
</dbReference>
<protein>
    <submittedName>
        <fullName evidence="11">Response regulator with CheY-like receiver, AAA-type ATPase, and DNA-binding domains</fullName>
    </submittedName>
</protein>
<dbReference type="AlphaFoldDB" id="I3CFM6"/>
<dbReference type="PROSITE" id="PS00676">
    <property type="entry name" value="SIGMA54_INTERACT_2"/>
    <property type="match status" value="1"/>
</dbReference>
<sequence>MSDTPITPTEEEVRPLRILLVDDDTFILALMSAWLEDAGYEVATVESGEKAVLELPNFRPHLVITDLRMDGMDGIALLKQIQDYNSVLPVIMLSGSAQISDAVRATHQGVFEFLTKPVDPEDLMRCVQSALTHVGTANKDEAAEFAPEIIHRSAIMSNMLKQAQRVAKTRSNIFIGGATGTGKELLARAIHRASPRKEQVFLAINCGALSEQLLESELFGHEKGAFTGAVRKNLGLFQAANGGTLFLDEIGDMPATLQVKLLRTLQDGQVKSVGAVNSVTVDVRIISATHHDLEAAVRRGEFREDLFYRLNVIPLYLPPLSQRREDISLLVDHFLNKQAQRESLEQTPRFSPDAMEYIINLTWPGNVRQLQNVIELCSVLSASPMIPLSLVKQALRDTENKFQTLTQARKEFDKNYLQRVMNMVAGDIHQAAHVAGCDPNEFRELLRDHAIDPLRYMKNLEEEKENAKKGENIHLQ</sequence>
<feature type="domain" description="Response regulatory" evidence="10">
    <location>
        <begin position="17"/>
        <end position="131"/>
    </location>
</feature>
<keyword evidence="4" id="KW-0902">Two-component regulatory system</keyword>
<keyword evidence="1 8" id="KW-0597">Phosphoprotein</keyword>
<feature type="modified residue" description="4-aspartylphosphate" evidence="8">
    <location>
        <position position="66"/>
    </location>
</feature>
<dbReference type="PROSITE" id="PS50110">
    <property type="entry name" value="RESPONSE_REGULATORY"/>
    <property type="match status" value="1"/>
</dbReference>
<keyword evidence="2" id="KW-0547">Nucleotide-binding</keyword>
<dbReference type="Proteomes" id="UP000005744">
    <property type="component" value="Unassembled WGS sequence"/>
</dbReference>
<dbReference type="SUPFAM" id="SSF52540">
    <property type="entry name" value="P-loop containing nucleoside triphosphate hydrolases"/>
    <property type="match status" value="1"/>
</dbReference>
<keyword evidence="6 11" id="KW-0238">DNA-binding</keyword>
<keyword evidence="7" id="KW-0804">Transcription</keyword>
<gene>
    <name evidence="11" type="ORF">BegalDRAFT_1538</name>
</gene>
<evidence type="ECO:0000256" key="7">
    <source>
        <dbReference type="ARBA" id="ARBA00023163"/>
    </source>
</evidence>
<dbReference type="EMBL" id="JH600070">
    <property type="protein sequence ID" value="EIJ42419.1"/>
    <property type="molecule type" value="Genomic_DNA"/>
</dbReference>
<evidence type="ECO:0000313" key="12">
    <source>
        <dbReference type="Proteomes" id="UP000005744"/>
    </source>
</evidence>
<dbReference type="STRING" id="395493.BegalDRAFT_1538"/>
<evidence type="ECO:0000256" key="1">
    <source>
        <dbReference type="ARBA" id="ARBA00022553"/>
    </source>
</evidence>
<feature type="domain" description="Sigma-54 factor interaction" evidence="9">
    <location>
        <begin position="149"/>
        <end position="379"/>
    </location>
</feature>
<dbReference type="InterPro" id="IPR025944">
    <property type="entry name" value="Sigma_54_int_dom_CS"/>
</dbReference>
<dbReference type="PROSITE" id="PS50045">
    <property type="entry name" value="SIGMA54_INTERACT_4"/>
    <property type="match status" value="1"/>
</dbReference>
<keyword evidence="3" id="KW-0067">ATP-binding</keyword>
<name>I3CFM6_9GAMM</name>
<reference evidence="11 12" key="1">
    <citation type="submission" date="2011-11" db="EMBL/GenBank/DDBJ databases">
        <title>Improved High-Quality Draft sequence of Beggiatoa alba B18lD.</title>
        <authorList>
            <consortium name="US DOE Joint Genome Institute"/>
            <person name="Lucas S."/>
            <person name="Han J."/>
            <person name="Lapidus A."/>
            <person name="Cheng J.-F."/>
            <person name="Goodwin L."/>
            <person name="Pitluck S."/>
            <person name="Peters L."/>
            <person name="Mikhailova N."/>
            <person name="Held B."/>
            <person name="Detter J.C."/>
            <person name="Han C."/>
            <person name="Tapia R."/>
            <person name="Land M."/>
            <person name="Hauser L."/>
            <person name="Kyrpides N."/>
            <person name="Ivanova N."/>
            <person name="Pagani I."/>
            <person name="Samuel K."/>
            <person name="Teske A."/>
            <person name="Mueller J."/>
            <person name="Woyke T."/>
        </authorList>
    </citation>
    <scope>NUCLEOTIDE SEQUENCE [LARGE SCALE GENOMIC DNA]</scope>
    <source>
        <strain evidence="11 12">B18LD</strain>
    </source>
</reference>
<evidence type="ECO:0000259" key="9">
    <source>
        <dbReference type="PROSITE" id="PS50045"/>
    </source>
</evidence>
<dbReference type="Pfam" id="PF00158">
    <property type="entry name" value="Sigma54_activat"/>
    <property type="match status" value="1"/>
</dbReference>
<dbReference type="SUPFAM" id="SSF52172">
    <property type="entry name" value="CheY-like"/>
    <property type="match status" value="1"/>
</dbReference>
<dbReference type="CDD" id="cd00009">
    <property type="entry name" value="AAA"/>
    <property type="match status" value="1"/>
</dbReference>
<dbReference type="Gene3D" id="1.10.8.60">
    <property type="match status" value="1"/>
</dbReference>
<dbReference type="RefSeq" id="WP_002685347.1">
    <property type="nucleotide sequence ID" value="NZ_JH600070.1"/>
</dbReference>
<dbReference type="FunFam" id="3.40.50.300:FF:000006">
    <property type="entry name" value="DNA-binding transcriptional regulator NtrC"/>
    <property type="match status" value="1"/>
</dbReference>
<organism evidence="11 12">
    <name type="scientific">Beggiatoa alba B18LD</name>
    <dbReference type="NCBI Taxonomy" id="395493"/>
    <lineage>
        <taxon>Bacteria</taxon>
        <taxon>Pseudomonadati</taxon>
        <taxon>Pseudomonadota</taxon>
        <taxon>Gammaproteobacteria</taxon>
        <taxon>Thiotrichales</taxon>
        <taxon>Thiotrichaceae</taxon>
        <taxon>Beggiatoa</taxon>
    </lineage>
</organism>
<evidence type="ECO:0000256" key="5">
    <source>
        <dbReference type="ARBA" id="ARBA00023015"/>
    </source>
</evidence>
<evidence type="ECO:0000256" key="6">
    <source>
        <dbReference type="ARBA" id="ARBA00023125"/>
    </source>
</evidence>
<keyword evidence="12" id="KW-1185">Reference proteome</keyword>
<evidence type="ECO:0000256" key="2">
    <source>
        <dbReference type="ARBA" id="ARBA00022741"/>
    </source>
</evidence>
<evidence type="ECO:0000256" key="8">
    <source>
        <dbReference type="PROSITE-ProRule" id="PRU00169"/>
    </source>
</evidence>
<dbReference type="OrthoDB" id="5297379at2"/>
<keyword evidence="5" id="KW-0805">Transcription regulation</keyword>
<proteinExistence type="predicted"/>
<dbReference type="GO" id="GO:0005524">
    <property type="term" value="F:ATP binding"/>
    <property type="evidence" value="ECO:0007669"/>
    <property type="project" value="UniProtKB-KW"/>
</dbReference>
<accession>I3CFM6</accession>
<dbReference type="Gene3D" id="1.10.10.60">
    <property type="entry name" value="Homeodomain-like"/>
    <property type="match status" value="1"/>
</dbReference>
<dbReference type="HOGENOM" id="CLU_000445_0_6_6"/>
<dbReference type="InterPro" id="IPR058031">
    <property type="entry name" value="AAA_lid_NorR"/>
</dbReference>
<dbReference type="Pfam" id="PF25601">
    <property type="entry name" value="AAA_lid_14"/>
    <property type="match status" value="1"/>
</dbReference>
<evidence type="ECO:0000313" key="11">
    <source>
        <dbReference type="EMBL" id="EIJ42419.1"/>
    </source>
</evidence>
<dbReference type="InterPro" id="IPR001789">
    <property type="entry name" value="Sig_transdc_resp-reg_receiver"/>
</dbReference>
<dbReference type="InterPro" id="IPR011006">
    <property type="entry name" value="CheY-like_superfamily"/>
</dbReference>
<dbReference type="InterPro" id="IPR025943">
    <property type="entry name" value="Sigma_54_int_dom_ATP-bd_2"/>
</dbReference>
<dbReference type="InterPro" id="IPR027417">
    <property type="entry name" value="P-loop_NTPase"/>
</dbReference>
<dbReference type="InterPro" id="IPR002078">
    <property type="entry name" value="Sigma_54_int"/>
</dbReference>
<evidence type="ECO:0000256" key="4">
    <source>
        <dbReference type="ARBA" id="ARBA00023012"/>
    </source>
</evidence>
<dbReference type="Pfam" id="PF00072">
    <property type="entry name" value="Response_reg"/>
    <property type="match status" value="1"/>
</dbReference>
<dbReference type="FunFam" id="3.40.50.2300:FF:000018">
    <property type="entry name" value="DNA-binding transcriptional regulator NtrC"/>
    <property type="match status" value="1"/>
</dbReference>
<dbReference type="PANTHER" id="PTHR32071">
    <property type="entry name" value="TRANSCRIPTIONAL REGULATORY PROTEIN"/>
    <property type="match status" value="1"/>
</dbReference>
<dbReference type="PANTHER" id="PTHR32071:SF116">
    <property type="entry name" value="TRANSCRIPTIONAL REGULATORY PROTEIN GLRR"/>
    <property type="match status" value="1"/>
</dbReference>
<dbReference type="InterPro" id="IPR003593">
    <property type="entry name" value="AAA+_ATPase"/>
</dbReference>
<evidence type="ECO:0000256" key="3">
    <source>
        <dbReference type="ARBA" id="ARBA00022840"/>
    </source>
</evidence>